<feature type="region of interest" description="Disordered" evidence="6">
    <location>
        <begin position="530"/>
        <end position="564"/>
    </location>
</feature>
<dbReference type="PROSITE" id="PS00750">
    <property type="entry name" value="TCP1_1"/>
    <property type="match status" value="1"/>
</dbReference>
<comment type="similarity">
    <text evidence="1 5">Belongs to the TCP-1 chaperonin family.</text>
</comment>
<dbReference type="InterPro" id="IPR027409">
    <property type="entry name" value="GroEL-like_apical_dom_sf"/>
</dbReference>
<evidence type="ECO:0000256" key="2">
    <source>
        <dbReference type="ARBA" id="ARBA00022741"/>
    </source>
</evidence>
<dbReference type="InterPro" id="IPR002194">
    <property type="entry name" value="Chaperonin_TCP-1_CS"/>
</dbReference>
<dbReference type="GO" id="GO:0016887">
    <property type="term" value="F:ATP hydrolysis activity"/>
    <property type="evidence" value="ECO:0007669"/>
    <property type="project" value="InterPro"/>
</dbReference>
<dbReference type="SUPFAM" id="SSF52029">
    <property type="entry name" value="GroEL apical domain-like"/>
    <property type="match status" value="1"/>
</dbReference>
<dbReference type="GO" id="GO:0005524">
    <property type="term" value="F:ATP binding"/>
    <property type="evidence" value="ECO:0007669"/>
    <property type="project" value="UniProtKB-KW"/>
</dbReference>
<dbReference type="GO" id="GO:0051082">
    <property type="term" value="F:unfolded protein binding"/>
    <property type="evidence" value="ECO:0007669"/>
    <property type="project" value="InterPro"/>
</dbReference>
<keyword evidence="2 5" id="KW-0547">Nucleotide-binding</keyword>
<evidence type="ECO:0000256" key="5">
    <source>
        <dbReference type="RuleBase" id="RU004187"/>
    </source>
</evidence>
<keyword evidence="4 5" id="KW-0143">Chaperone</keyword>
<dbReference type="PRINTS" id="PR00304">
    <property type="entry name" value="TCOMPLEXTCP1"/>
</dbReference>
<dbReference type="Proteomes" id="UP000637195">
    <property type="component" value="Unassembled WGS sequence"/>
</dbReference>
<evidence type="ECO:0000256" key="1">
    <source>
        <dbReference type="ARBA" id="ARBA00008020"/>
    </source>
</evidence>
<dbReference type="NCBIfam" id="NF041082">
    <property type="entry name" value="thermosome_alpha"/>
    <property type="match status" value="1"/>
</dbReference>
<evidence type="ECO:0000256" key="3">
    <source>
        <dbReference type="ARBA" id="ARBA00022840"/>
    </source>
</evidence>
<accession>A0A811T697</accession>
<name>A0A811T697_9EURY</name>
<dbReference type="SUPFAM" id="SSF48592">
    <property type="entry name" value="GroEL equatorial domain-like"/>
    <property type="match status" value="1"/>
</dbReference>
<dbReference type="InterPro" id="IPR053374">
    <property type="entry name" value="TCP-1_chaperonin"/>
</dbReference>
<keyword evidence="3 5" id="KW-0067">ATP-binding</keyword>
<dbReference type="NCBIfam" id="NF041083">
    <property type="entry name" value="thermosome_beta"/>
    <property type="match status" value="1"/>
</dbReference>
<evidence type="ECO:0000256" key="6">
    <source>
        <dbReference type="SAM" id="MobiDB-lite"/>
    </source>
</evidence>
<gene>
    <name evidence="7" type="primary">ths</name>
    <name evidence="7" type="ORF">ANIMEMIM_00063</name>
</gene>
<dbReference type="InterPro" id="IPR027413">
    <property type="entry name" value="GROEL-like_equatorial_sf"/>
</dbReference>
<dbReference type="SUPFAM" id="SSF54849">
    <property type="entry name" value="GroEL-intermediate domain like"/>
    <property type="match status" value="1"/>
</dbReference>
<dbReference type="InterPro" id="IPR017998">
    <property type="entry name" value="Chaperone_TCP-1"/>
</dbReference>
<protein>
    <submittedName>
        <fullName evidence="7">Thermosome subunit</fullName>
    </submittedName>
</protein>
<dbReference type="Gene3D" id="3.50.7.10">
    <property type="entry name" value="GroEL"/>
    <property type="match status" value="1"/>
</dbReference>
<dbReference type="Gene3D" id="3.30.260.10">
    <property type="entry name" value="TCP-1-like chaperonin intermediate domain"/>
    <property type="match status" value="1"/>
</dbReference>
<organism evidence="7 8">
    <name type="scientific">Candidatus Argoarchaeum ethanivorans</name>
    <dbReference type="NCBI Taxonomy" id="2608793"/>
    <lineage>
        <taxon>Archaea</taxon>
        <taxon>Methanobacteriati</taxon>
        <taxon>Methanobacteriota</taxon>
        <taxon>Stenosarchaea group</taxon>
        <taxon>Methanomicrobia</taxon>
        <taxon>Methanosarcinales</taxon>
        <taxon>Methanosarcinales incertae sedis</taxon>
        <taxon>GOM Arc I cluster</taxon>
        <taxon>Candidatus Argoarchaeum</taxon>
    </lineage>
</organism>
<evidence type="ECO:0000256" key="4">
    <source>
        <dbReference type="ARBA" id="ARBA00023186"/>
    </source>
</evidence>
<evidence type="ECO:0000313" key="8">
    <source>
        <dbReference type="Proteomes" id="UP000637195"/>
    </source>
</evidence>
<dbReference type="GO" id="GO:0140662">
    <property type="term" value="F:ATP-dependent protein folding chaperone"/>
    <property type="evidence" value="ECO:0007669"/>
    <property type="project" value="InterPro"/>
</dbReference>
<dbReference type="InterPro" id="IPR054827">
    <property type="entry name" value="thermosome_alpha"/>
</dbReference>
<reference evidence="7" key="1">
    <citation type="submission" date="2020-10" db="EMBL/GenBank/DDBJ databases">
        <authorList>
            <person name="Hahn C.J."/>
            <person name="Laso-Perez R."/>
            <person name="Vulcano F."/>
            <person name="Vaziourakis K.-M."/>
            <person name="Stokke R."/>
            <person name="Steen I.H."/>
            <person name="Teske A."/>
            <person name="Boetius A."/>
            <person name="Liebeke M."/>
            <person name="Amann R."/>
            <person name="Knittel K."/>
        </authorList>
    </citation>
    <scope>NUCLEOTIDE SEQUENCE</scope>
    <source>
        <strain evidence="7">Gfbio:e3339647-f889-4370-9287-4fb5cb688e4c:AG393N10_GoMArc1</strain>
    </source>
</reference>
<dbReference type="Gene3D" id="1.10.560.10">
    <property type="entry name" value="GroEL-like equatorial domain"/>
    <property type="match status" value="1"/>
</dbReference>
<dbReference type="AlphaFoldDB" id="A0A811T697"/>
<sequence>MAGNINQPVIILSNDSAQTKGRDALDRNISAAKAIAETVRSTLGPNGLDKMIVGSKEGITITNDGCTILQTIEVENPAARMMIEVAQAMEKGVGDGTTSSTVFASELLSHALDLLDKKVHPTTIIKGYNLASVKALELLNEISETIEVQQKELEKVTNTAINSRGSEKTKELLSEVSVKAALKAEKDGKINVDTDVHILNADGVKAEDTHVVNGIAMFSKRANEDMPTRIENAKIALVNDMEPKDIGSKMGTVSLGPKIKLEIDTAEKLKMFSDAKSMPLYKIINRVAELGVNVVLCKTGIREEIVYEFAKRGIFAVKIASEEEVEVVARATGARLMPHAERLSDSDLGHAKLVEERGKKDKEIVYFEDCQNPNIVTIVTSGRTDTSNMGNSIVGALHVVKDIIENNKIVPGAGAVEIEIAQGIKEYAPSVPGREYLAIQAFAEAIESIPIAIAKNSGFAATDMLIELRAKHKNGYSKAGIDVNTGTIADDISISGIIEPVSVKIQLIKSATETANMLLRIDDVISVSRRNPPSENIKAPGEMGPDEGYFNTVSQPNVPSRLDY</sequence>
<proteinExistence type="inferred from homology"/>
<dbReference type="EMBL" id="CAJHIM010000002">
    <property type="protein sequence ID" value="CAD6491019.1"/>
    <property type="molecule type" value="Genomic_DNA"/>
</dbReference>
<dbReference type="InterPro" id="IPR027410">
    <property type="entry name" value="TCP-1-like_intermed_sf"/>
</dbReference>
<evidence type="ECO:0000313" key="7">
    <source>
        <dbReference type="EMBL" id="CAD6491019.1"/>
    </source>
</evidence>
<dbReference type="InterPro" id="IPR002423">
    <property type="entry name" value="Cpn60/GroEL/TCP-1"/>
</dbReference>
<dbReference type="Pfam" id="PF00118">
    <property type="entry name" value="Cpn60_TCP1"/>
    <property type="match status" value="1"/>
</dbReference>
<dbReference type="PANTHER" id="PTHR11353">
    <property type="entry name" value="CHAPERONIN"/>
    <property type="match status" value="1"/>
</dbReference>
<comment type="caution">
    <text evidence="7">The sequence shown here is derived from an EMBL/GenBank/DDBJ whole genome shotgun (WGS) entry which is preliminary data.</text>
</comment>